<feature type="transmembrane region" description="Helical" evidence="1">
    <location>
        <begin position="12"/>
        <end position="33"/>
    </location>
</feature>
<evidence type="ECO:0000313" key="2">
    <source>
        <dbReference type="EMBL" id="UUY06099.1"/>
    </source>
</evidence>
<proteinExistence type="predicted"/>
<protein>
    <submittedName>
        <fullName evidence="2">Uncharacterized protein</fullName>
    </submittedName>
</protein>
<dbReference type="EMBL" id="CP088295">
    <property type="protein sequence ID" value="UUY06099.1"/>
    <property type="molecule type" value="Genomic_DNA"/>
</dbReference>
<gene>
    <name evidence="2" type="ORF">LRS13_11470</name>
</gene>
<dbReference type="RefSeq" id="WP_353866528.1">
    <property type="nucleotide sequence ID" value="NZ_CP088295.1"/>
</dbReference>
<keyword evidence="1" id="KW-1133">Transmembrane helix</keyword>
<reference evidence="3" key="1">
    <citation type="submission" date="2021-11" db="EMBL/GenBank/DDBJ databases">
        <title>Cultivation dependent microbiological survey of springs from the worlds oldest radium mine currently devoted to the extraction of radon-saturated water.</title>
        <authorList>
            <person name="Kapinusova G."/>
            <person name="Smrhova T."/>
            <person name="Strejcek M."/>
            <person name="Suman J."/>
            <person name="Jani K."/>
            <person name="Pajer P."/>
            <person name="Uhlik O."/>
        </authorList>
    </citation>
    <scope>NUCLEOTIDE SEQUENCE [LARGE SCALE GENOMIC DNA]</scope>
    <source>
        <strain evidence="3">J379</strain>
    </source>
</reference>
<evidence type="ECO:0000313" key="3">
    <source>
        <dbReference type="Proteomes" id="UP001058860"/>
    </source>
</evidence>
<sequence length="61" mass="5985">MSAALLHSRSGRVVLGAVALLTVAVIAGMVALWPSGDVTVTSAVAGSAERAEVVAVSPRGV</sequence>
<keyword evidence="1" id="KW-0812">Transmembrane</keyword>
<accession>A0ABY5PN27</accession>
<keyword evidence="1" id="KW-0472">Membrane</keyword>
<dbReference type="Proteomes" id="UP001058860">
    <property type="component" value="Chromosome"/>
</dbReference>
<evidence type="ECO:0000256" key="1">
    <source>
        <dbReference type="SAM" id="Phobius"/>
    </source>
</evidence>
<name>A0ABY5PN27_9ACTN</name>
<organism evidence="2 3">
    <name type="scientific">Svornostia abyssi</name>
    <dbReference type="NCBI Taxonomy" id="2898438"/>
    <lineage>
        <taxon>Bacteria</taxon>
        <taxon>Bacillati</taxon>
        <taxon>Actinomycetota</taxon>
        <taxon>Thermoleophilia</taxon>
        <taxon>Solirubrobacterales</taxon>
        <taxon>Baekduiaceae</taxon>
        <taxon>Svornostia</taxon>
    </lineage>
</organism>
<keyword evidence="3" id="KW-1185">Reference proteome</keyword>